<evidence type="ECO:0000256" key="10">
    <source>
        <dbReference type="ARBA" id="ARBA00042858"/>
    </source>
</evidence>
<evidence type="ECO:0000256" key="1">
    <source>
        <dbReference type="ARBA" id="ARBA00006485"/>
    </source>
</evidence>
<evidence type="ECO:0000256" key="4">
    <source>
        <dbReference type="ARBA" id="ARBA00022741"/>
    </source>
</evidence>
<dbReference type="Gene3D" id="3.30.200.20">
    <property type="entry name" value="Phosphorylase Kinase, domain 1"/>
    <property type="match status" value="1"/>
</dbReference>
<dbReference type="FunFam" id="1.10.510.10:FF:000624">
    <property type="entry name" value="Mitogen-activated protein kinase"/>
    <property type="match status" value="1"/>
</dbReference>
<keyword evidence="13" id="KW-0496">Mitochondrion</keyword>
<dbReference type="GO" id="GO:0005634">
    <property type="term" value="C:nucleus"/>
    <property type="evidence" value="ECO:0007669"/>
    <property type="project" value="TreeGrafter"/>
</dbReference>
<dbReference type="GO" id="GO:0007346">
    <property type="term" value="P:regulation of mitotic cell cycle"/>
    <property type="evidence" value="ECO:0007669"/>
    <property type="project" value="TreeGrafter"/>
</dbReference>
<evidence type="ECO:0000313" key="13">
    <source>
        <dbReference type="EMBL" id="SPR00081.1"/>
    </source>
</evidence>
<evidence type="ECO:0000259" key="12">
    <source>
        <dbReference type="PROSITE" id="PS50011"/>
    </source>
</evidence>
<dbReference type="GO" id="GO:0080090">
    <property type="term" value="P:regulation of primary metabolic process"/>
    <property type="evidence" value="ECO:0007669"/>
    <property type="project" value="UniProtKB-ARBA"/>
</dbReference>
<dbReference type="GO" id="GO:0004674">
    <property type="term" value="F:protein serine/threonine kinase activity"/>
    <property type="evidence" value="ECO:0007669"/>
    <property type="project" value="UniProtKB-KW"/>
</dbReference>
<reference evidence="13 14" key="1">
    <citation type="submission" date="2018-03" db="EMBL/GenBank/DDBJ databases">
        <authorList>
            <person name="Fogelqvist J."/>
        </authorList>
    </citation>
    <scope>NUCLEOTIDE SEQUENCE [LARGE SCALE GENOMIC DNA]</scope>
</reference>
<dbReference type="Gene3D" id="1.10.510.10">
    <property type="entry name" value="Transferase(Phosphotransferase) domain 1"/>
    <property type="match status" value="1"/>
</dbReference>
<dbReference type="PROSITE" id="PS00108">
    <property type="entry name" value="PROTEIN_KINASE_ST"/>
    <property type="match status" value="1"/>
</dbReference>
<dbReference type="Pfam" id="PF00069">
    <property type="entry name" value="Pkinase"/>
    <property type="match status" value="1"/>
</dbReference>
<keyword evidence="5" id="KW-0418">Kinase</keyword>
<dbReference type="EMBL" id="OVEO01000013">
    <property type="protein sequence ID" value="SPR00081.1"/>
    <property type="molecule type" value="Genomic_DNA"/>
</dbReference>
<dbReference type="InterPro" id="IPR050108">
    <property type="entry name" value="CDK"/>
</dbReference>
<evidence type="ECO:0000256" key="11">
    <source>
        <dbReference type="SAM" id="MobiDB-lite"/>
    </source>
</evidence>
<dbReference type="FunFam" id="3.30.200.20:FF:000172">
    <property type="entry name" value="cyclin-dependent kinase G-2 isoform X1"/>
    <property type="match status" value="1"/>
</dbReference>
<name>A0A3P3YIR3_PLABS</name>
<dbReference type="GO" id="GO:0010556">
    <property type="term" value="P:regulation of macromolecule biosynthetic process"/>
    <property type="evidence" value="ECO:0007669"/>
    <property type="project" value="UniProtKB-ARBA"/>
</dbReference>
<dbReference type="InterPro" id="IPR011009">
    <property type="entry name" value="Kinase-like_dom_sf"/>
</dbReference>
<feature type="region of interest" description="Disordered" evidence="11">
    <location>
        <begin position="1"/>
        <end position="109"/>
    </location>
</feature>
<keyword evidence="4" id="KW-0547">Nucleotide-binding</keyword>
<feature type="compositionally biased region" description="Basic and acidic residues" evidence="11">
    <location>
        <begin position="21"/>
        <end position="30"/>
    </location>
</feature>
<evidence type="ECO:0000313" key="14">
    <source>
        <dbReference type="Proteomes" id="UP000290189"/>
    </source>
</evidence>
<evidence type="ECO:0000256" key="6">
    <source>
        <dbReference type="ARBA" id="ARBA00022840"/>
    </source>
</evidence>
<dbReference type="GO" id="GO:0005524">
    <property type="term" value="F:ATP binding"/>
    <property type="evidence" value="ECO:0007669"/>
    <property type="project" value="UniProtKB-KW"/>
</dbReference>
<dbReference type="PANTHER" id="PTHR24056">
    <property type="entry name" value="CELL DIVISION PROTEIN KINASE"/>
    <property type="match status" value="1"/>
</dbReference>
<comment type="similarity">
    <text evidence="1">Belongs to the protein kinase superfamily. CMGC Ser/Thr protein kinase family. CDC2/CDKX subfamily.</text>
</comment>
<organism evidence="13 14">
    <name type="scientific">Plasmodiophora brassicae</name>
    <name type="common">Clubroot disease agent</name>
    <dbReference type="NCBI Taxonomy" id="37360"/>
    <lineage>
        <taxon>Eukaryota</taxon>
        <taxon>Sar</taxon>
        <taxon>Rhizaria</taxon>
        <taxon>Endomyxa</taxon>
        <taxon>Phytomyxea</taxon>
        <taxon>Plasmodiophorida</taxon>
        <taxon>Plasmodiophoridae</taxon>
        <taxon>Plasmodiophora</taxon>
    </lineage>
</organism>
<comment type="subunit">
    <text evidence="7">May form a complex composed of at least the catalytic subunit CRK2 and a cyclin.</text>
</comment>
<feature type="domain" description="Protein kinase" evidence="12">
    <location>
        <begin position="133"/>
        <end position="406"/>
    </location>
</feature>
<evidence type="ECO:0000256" key="5">
    <source>
        <dbReference type="ARBA" id="ARBA00022777"/>
    </source>
</evidence>
<gene>
    <name evidence="13" type="ORF">PLBR_LOCUS7296</name>
</gene>
<evidence type="ECO:0000256" key="7">
    <source>
        <dbReference type="ARBA" id="ARBA00038543"/>
    </source>
</evidence>
<keyword evidence="3" id="KW-0808">Transferase</keyword>
<accession>A0A3P3YIR3</accession>
<protein>
    <recommendedName>
        <fullName evidence="8">Cyclin-dependent kinase 2 homolog</fullName>
    </recommendedName>
    <alternativeName>
        <fullName evidence="9">Cell division control protein 2 homolog</fullName>
    </alternativeName>
    <alternativeName>
        <fullName evidence="10">cdc2-related kinase 2</fullName>
    </alternativeName>
</protein>
<evidence type="ECO:0000256" key="8">
    <source>
        <dbReference type="ARBA" id="ARBA00039612"/>
    </source>
</evidence>
<feature type="compositionally biased region" description="Low complexity" evidence="11">
    <location>
        <begin position="51"/>
        <end position="68"/>
    </location>
</feature>
<dbReference type="PROSITE" id="PS50011">
    <property type="entry name" value="PROTEIN_KINASE_DOM"/>
    <property type="match status" value="1"/>
</dbReference>
<geneLocation type="mitochondrion" evidence="13"/>
<dbReference type="Proteomes" id="UP000290189">
    <property type="component" value="Unassembled WGS sequence"/>
</dbReference>
<dbReference type="PANTHER" id="PTHR24056:SF107">
    <property type="entry name" value="CYCLIN-DEPENDENT KINASE 11A-RELATED"/>
    <property type="match status" value="1"/>
</dbReference>
<dbReference type="InterPro" id="IPR000719">
    <property type="entry name" value="Prot_kinase_dom"/>
</dbReference>
<keyword evidence="6" id="KW-0067">ATP-binding</keyword>
<evidence type="ECO:0000256" key="2">
    <source>
        <dbReference type="ARBA" id="ARBA00022527"/>
    </source>
</evidence>
<evidence type="ECO:0000256" key="9">
    <source>
        <dbReference type="ARBA" id="ARBA00041902"/>
    </source>
</evidence>
<keyword evidence="2" id="KW-0723">Serine/threonine-protein kinase</keyword>
<evidence type="ECO:0000256" key="3">
    <source>
        <dbReference type="ARBA" id="ARBA00022679"/>
    </source>
</evidence>
<proteinExistence type="inferred from homology"/>
<sequence>MENRRRRHVASDTARQQRSPNVDDDRHDRPQASVPQGQPQWLRDAVREGLAMKAAAAAAPPSEAPTPASRDEHEIELNDYQVRLPTPPSSPRKRLAEEEDDAALASKRAKPVKPYTSTVASVAKIGCRSVDEFERVRTISEGAYGVVHEAIDRATGEVVALKKIKMDTSGAGFPVTSLREINILMSLNHSNLVSLREIVVGKHPGSVFMVMEYMTYEVKSLIKAKKEPFSQSEVKCLLQQLLRGVAYLHSHWIIHRDLKTSNLLLDHHGVLKICDLGLARRFGDPLKPYSPLVVTLWYRSPELLLGSPMYSTAVDMWSVGCIFAELLTKTPLFEGARGELDQLHKIFSLNWTWKPCRGRLSELLPRRSVTSASYLTGKGLDLLQRLLALDPDQRISAKEALEHDWFKEAPKPQDPAMISTSIPADVLRGARV</sequence>
<dbReference type="AlphaFoldDB" id="A0A3P3YIR3"/>
<dbReference type="SMART" id="SM00220">
    <property type="entry name" value="S_TKc"/>
    <property type="match status" value="1"/>
</dbReference>
<dbReference type="InterPro" id="IPR008271">
    <property type="entry name" value="Ser/Thr_kinase_AS"/>
</dbReference>
<dbReference type="SUPFAM" id="SSF56112">
    <property type="entry name" value="Protein kinase-like (PK-like)"/>
    <property type="match status" value="1"/>
</dbReference>